<proteinExistence type="predicted"/>
<organism evidence="1 2">
    <name type="scientific">Secundilactobacillus kimchicus JCM 15530</name>
    <dbReference type="NCBI Taxonomy" id="1302272"/>
    <lineage>
        <taxon>Bacteria</taxon>
        <taxon>Bacillati</taxon>
        <taxon>Bacillota</taxon>
        <taxon>Bacilli</taxon>
        <taxon>Lactobacillales</taxon>
        <taxon>Lactobacillaceae</taxon>
        <taxon>Secundilactobacillus</taxon>
    </lineage>
</organism>
<accession>A0A0R1HPJ1</accession>
<protein>
    <submittedName>
        <fullName evidence="1">Uncharacterized protein</fullName>
    </submittedName>
</protein>
<dbReference type="EMBL" id="AZCX01000008">
    <property type="protein sequence ID" value="KRK47513.1"/>
    <property type="molecule type" value="Genomic_DNA"/>
</dbReference>
<comment type="caution">
    <text evidence="1">The sequence shown here is derived from an EMBL/GenBank/DDBJ whole genome shotgun (WGS) entry which is preliminary data.</text>
</comment>
<dbReference type="AlphaFoldDB" id="A0A0R1HPJ1"/>
<name>A0A0R1HPJ1_9LACO</name>
<dbReference type="Proteomes" id="UP000050911">
    <property type="component" value="Unassembled WGS sequence"/>
</dbReference>
<keyword evidence="2" id="KW-1185">Reference proteome</keyword>
<sequence length="145" mass="16062">MTNDYSQILELIGMIKKTLGWLALGAALGFGGLAANQTASAATWHAGTPSLIRHQTMQFKEDGGVDTITATANTITYKTPYRRLYSTHAKFAVSGQTTVVKCKSGGYTRYFKFKKVGTTTYNFQFGEWYLNGRVYYDNANPFTVV</sequence>
<evidence type="ECO:0000313" key="1">
    <source>
        <dbReference type="EMBL" id="KRK47513.1"/>
    </source>
</evidence>
<evidence type="ECO:0000313" key="2">
    <source>
        <dbReference type="Proteomes" id="UP000050911"/>
    </source>
</evidence>
<dbReference type="PATRIC" id="fig|1302272.5.peg.2486"/>
<reference evidence="1 2" key="1">
    <citation type="journal article" date="2015" name="Genome Announc.">
        <title>Expanding the biotechnology potential of lactobacilli through comparative genomics of 213 strains and associated genera.</title>
        <authorList>
            <person name="Sun Z."/>
            <person name="Harris H.M."/>
            <person name="McCann A."/>
            <person name="Guo C."/>
            <person name="Argimon S."/>
            <person name="Zhang W."/>
            <person name="Yang X."/>
            <person name="Jeffery I.B."/>
            <person name="Cooney J.C."/>
            <person name="Kagawa T.F."/>
            <person name="Liu W."/>
            <person name="Song Y."/>
            <person name="Salvetti E."/>
            <person name="Wrobel A."/>
            <person name="Rasinkangas P."/>
            <person name="Parkhill J."/>
            <person name="Rea M.C."/>
            <person name="O'Sullivan O."/>
            <person name="Ritari J."/>
            <person name="Douillard F.P."/>
            <person name="Paul Ross R."/>
            <person name="Yang R."/>
            <person name="Briner A.E."/>
            <person name="Felis G.E."/>
            <person name="de Vos W.M."/>
            <person name="Barrangou R."/>
            <person name="Klaenhammer T.R."/>
            <person name="Caufield P.W."/>
            <person name="Cui Y."/>
            <person name="Zhang H."/>
            <person name="O'Toole P.W."/>
        </authorList>
    </citation>
    <scope>NUCLEOTIDE SEQUENCE [LARGE SCALE GENOMIC DNA]</scope>
    <source>
        <strain evidence="1 2">JCM 15530</strain>
    </source>
</reference>
<gene>
    <name evidence="1" type="ORF">FC96_GL002439</name>
</gene>